<dbReference type="STRING" id="394503.Ccel_0816"/>
<dbReference type="OrthoDB" id="1739528at2"/>
<evidence type="ECO:0000313" key="2">
    <source>
        <dbReference type="Proteomes" id="UP000001349"/>
    </source>
</evidence>
<keyword evidence="2" id="KW-1185">Reference proteome</keyword>
<accession>B8I8G1</accession>
<dbReference type="AlphaFoldDB" id="B8I8G1"/>
<dbReference type="Proteomes" id="UP000001349">
    <property type="component" value="Chromosome"/>
</dbReference>
<gene>
    <name evidence="1" type="ordered locus">Ccel_0816</name>
</gene>
<proteinExistence type="predicted"/>
<organism evidence="1 2">
    <name type="scientific">Ruminiclostridium cellulolyticum (strain ATCC 35319 / DSM 5812 / JCM 6584 / H10)</name>
    <name type="common">Clostridium cellulolyticum</name>
    <dbReference type="NCBI Taxonomy" id="394503"/>
    <lineage>
        <taxon>Bacteria</taxon>
        <taxon>Bacillati</taxon>
        <taxon>Bacillota</taxon>
        <taxon>Clostridia</taxon>
        <taxon>Eubacteriales</taxon>
        <taxon>Oscillospiraceae</taxon>
        <taxon>Ruminiclostridium</taxon>
    </lineage>
</organism>
<sequence length="101" mass="11497">MKHKKCCKSCDRGISLHLTNDILCKYHGVITPDYVCFRYKESMGPTSSKEASFKCIHCENFIVHIDSPNENIGRCKLFSERNFDGTAKNACSKFSKKILIS</sequence>
<dbReference type="HOGENOM" id="CLU_2205432_0_0_9"/>
<dbReference type="eggNOG" id="ENOG5032VCZ">
    <property type="taxonomic scope" value="Bacteria"/>
</dbReference>
<dbReference type="RefSeq" id="WP_015924356.1">
    <property type="nucleotide sequence ID" value="NC_011898.1"/>
</dbReference>
<name>B8I8G1_RUMCH</name>
<protein>
    <submittedName>
        <fullName evidence="1">Uncharacterized protein</fullName>
    </submittedName>
</protein>
<evidence type="ECO:0000313" key="1">
    <source>
        <dbReference type="EMBL" id="ACL75194.1"/>
    </source>
</evidence>
<dbReference type="EMBL" id="CP001348">
    <property type="protein sequence ID" value="ACL75194.1"/>
    <property type="molecule type" value="Genomic_DNA"/>
</dbReference>
<reference evidence="1 2" key="1">
    <citation type="submission" date="2009-01" db="EMBL/GenBank/DDBJ databases">
        <title>Complete sequence of Clostridium cellulolyticum H10.</title>
        <authorList>
            <consortium name="US DOE Joint Genome Institute"/>
            <person name="Lucas S."/>
            <person name="Copeland A."/>
            <person name="Lapidus A."/>
            <person name="Glavina del Rio T."/>
            <person name="Dalin E."/>
            <person name="Tice H."/>
            <person name="Bruce D."/>
            <person name="Goodwin L."/>
            <person name="Pitluck S."/>
            <person name="Chertkov O."/>
            <person name="Saunders E."/>
            <person name="Brettin T."/>
            <person name="Detter J.C."/>
            <person name="Han C."/>
            <person name="Larimer F."/>
            <person name="Land M."/>
            <person name="Hauser L."/>
            <person name="Kyrpides N."/>
            <person name="Ivanova N."/>
            <person name="Zhou J."/>
            <person name="Richardson P."/>
        </authorList>
    </citation>
    <scope>NUCLEOTIDE SEQUENCE [LARGE SCALE GENOMIC DNA]</scope>
    <source>
        <strain evidence="2">ATCC 35319 / DSM 5812 / JCM 6584 / H10</strain>
    </source>
</reference>
<dbReference type="KEGG" id="cce:Ccel_0816"/>